<evidence type="ECO:0000313" key="2">
    <source>
        <dbReference type="EMBL" id="KAI9552660.1"/>
    </source>
</evidence>
<dbReference type="AlphaFoldDB" id="A0AAD5PRM2"/>
<dbReference type="EMBL" id="WJBH02000009">
    <property type="protein sequence ID" value="KAI9552660.1"/>
    <property type="molecule type" value="Genomic_DNA"/>
</dbReference>
<proteinExistence type="predicted"/>
<keyword evidence="3" id="KW-1185">Reference proteome</keyword>
<feature type="region of interest" description="Disordered" evidence="1">
    <location>
        <begin position="1"/>
        <end position="56"/>
    </location>
</feature>
<name>A0AAD5PRM2_9CRUS</name>
<evidence type="ECO:0008006" key="4">
    <source>
        <dbReference type="Google" id="ProtNLM"/>
    </source>
</evidence>
<sequence>MIVDVLPDLSPSTPVPRRPYESDGRREEAFAEPDESAMEQSSFEAPTEPSYKIHDEGTNKGLHKLTDGLGYCFSKKAISKSTYTWRCTSRPSANPCKAIVKQKKNPLVDCLLNYNNADFTFVPHDHENPHNHPADFGNQQRVEIFREAKKACVEHKFTDPREILFGELKKRKSLEGRDMPDVDLATRRLRYKRAKVMPANPRKDDPFFPVEENFFPPDWYQGAIFAGTAEDRAWHLLFFTPTMKRQLEDCKTWFMDATFYFVDEPIKQVCLITLVLQ</sequence>
<reference evidence="2 3" key="1">
    <citation type="submission" date="2022-05" db="EMBL/GenBank/DDBJ databases">
        <title>A multi-omics perspective on studying reproductive biology in Daphnia sinensis.</title>
        <authorList>
            <person name="Jia J."/>
        </authorList>
    </citation>
    <scope>NUCLEOTIDE SEQUENCE [LARGE SCALE GENOMIC DNA]</scope>
    <source>
        <strain evidence="2 3">WSL</strain>
    </source>
</reference>
<protein>
    <recommendedName>
        <fullName evidence="4">FLYWCH-type domain-containing protein</fullName>
    </recommendedName>
</protein>
<dbReference type="PANTHER" id="PTHR20956">
    <property type="entry name" value="HEH2P"/>
    <property type="match status" value="1"/>
</dbReference>
<evidence type="ECO:0000313" key="3">
    <source>
        <dbReference type="Proteomes" id="UP000820818"/>
    </source>
</evidence>
<evidence type="ECO:0000256" key="1">
    <source>
        <dbReference type="SAM" id="MobiDB-lite"/>
    </source>
</evidence>
<feature type="compositionally biased region" description="Basic and acidic residues" evidence="1">
    <location>
        <begin position="18"/>
        <end position="29"/>
    </location>
</feature>
<dbReference type="Proteomes" id="UP000820818">
    <property type="component" value="Linkage Group LG9"/>
</dbReference>
<gene>
    <name evidence="2" type="ORF">GHT06_020531</name>
</gene>
<accession>A0AAD5PRM2</accession>
<comment type="caution">
    <text evidence="2">The sequence shown here is derived from an EMBL/GenBank/DDBJ whole genome shotgun (WGS) entry which is preliminary data.</text>
</comment>
<dbReference type="PANTHER" id="PTHR20956:SF12">
    <property type="entry name" value="FLYWCH-TYPE DOMAIN-CONTAINING PROTEIN"/>
    <property type="match status" value="1"/>
</dbReference>
<organism evidence="2 3">
    <name type="scientific">Daphnia sinensis</name>
    <dbReference type="NCBI Taxonomy" id="1820382"/>
    <lineage>
        <taxon>Eukaryota</taxon>
        <taxon>Metazoa</taxon>
        <taxon>Ecdysozoa</taxon>
        <taxon>Arthropoda</taxon>
        <taxon>Crustacea</taxon>
        <taxon>Branchiopoda</taxon>
        <taxon>Diplostraca</taxon>
        <taxon>Cladocera</taxon>
        <taxon>Anomopoda</taxon>
        <taxon>Daphniidae</taxon>
        <taxon>Daphnia</taxon>
        <taxon>Daphnia similis group</taxon>
    </lineage>
</organism>